<reference evidence="1" key="1">
    <citation type="submission" date="2023-06" db="EMBL/GenBank/DDBJ databases">
        <title>Genome sequence of Methancorpusculaceae sp. Ag1.</title>
        <authorList>
            <person name="Protasov E."/>
            <person name="Platt K."/>
            <person name="Poehlein A."/>
            <person name="Daniel R."/>
            <person name="Brune A."/>
        </authorList>
    </citation>
    <scope>NUCLEOTIDE SEQUENCE</scope>
    <source>
        <strain evidence="1">Ag1</strain>
    </source>
</reference>
<dbReference type="NCBIfam" id="TIGR04256">
    <property type="entry name" value="GxxExxY"/>
    <property type="match status" value="1"/>
</dbReference>
<dbReference type="Proteomes" id="UP001273136">
    <property type="component" value="Unassembled WGS sequence"/>
</dbReference>
<protein>
    <recommendedName>
        <fullName evidence="3">GxxExxY protein</fullName>
    </recommendedName>
</protein>
<sequence>MSLIFEDETYRIRGAVFEVYKSLGPGFLESVYQSALEHELKLRGIPFESQKELPVSYKNISVGKFRADIVCYNKIILELKAVEEITNEHLAQIKNYLKITNFDLGLLINFNHHPGVDIRRCIRDGVTYSVREDDVPYNYS</sequence>
<dbReference type="InterPro" id="IPR026350">
    <property type="entry name" value="GxxExxY"/>
</dbReference>
<proteinExistence type="predicted"/>
<accession>A0AAE4S8S1</accession>
<evidence type="ECO:0000313" key="2">
    <source>
        <dbReference type="Proteomes" id="UP001273136"/>
    </source>
</evidence>
<dbReference type="Pfam" id="PF13366">
    <property type="entry name" value="PDDEXK_3"/>
    <property type="match status" value="1"/>
</dbReference>
<dbReference type="EMBL" id="JAWDKA010000001">
    <property type="protein sequence ID" value="MDV0441017.1"/>
    <property type="molecule type" value="Genomic_DNA"/>
</dbReference>
<organism evidence="1 2">
    <name type="scientific">Methanorbis furvi</name>
    <dbReference type="NCBI Taxonomy" id="3028299"/>
    <lineage>
        <taxon>Archaea</taxon>
        <taxon>Methanobacteriati</taxon>
        <taxon>Methanobacteriota</taxon>
        <taxon>Stenosarchaea group</taxon>
        <taxon>Methanomicrobia</taxon>
        <taxon>Methanomicrobiales</taxon>
        <taxon>Methanocorpusculaceae</taxon>
        <taxon>Methanorbis</taxon>
    </lineage>
</organism>
<dbReference type="AlphaFoldDB" id="A0AAE4S8S1"/>
<keyword evidence="2" id="KW-1185">Reference proteome</keyword>
<evidence type="ECO:0008006" key="3">
    <source>
        <dbReference type="Google" id="ProtNLM"/>
    </source>
</evidence>
<gene>
    <name evidence="1" type="ORF">McpAg1_01960</name>
</gene>
<evidence type="ECO:0000313" key="1">
    <source>
        <dbReference type="EMBL" id="MDV0441017.1"/>
    </source>
</evidence>
<comment type="caution">
    <text evidence="1">The sequence shown here is derived from an EMBL/GenBank/DDBJ whole genome shotgun (WGS) entry which is preliminary data.</text>
</comment>
<name>A0AAE4S8S1_9EURY</name>
<dbReference type="RefSeq" id="WP_338093411.1">
    <property type="nucleotide sequence ID" value="NZ_JAWDKA010000001.1"/>
</dbReference>